<dbReference type="InterPro" id="IPR029787">
    <property type="entry name" value="Nucleotide_cyclase"/>
</dbReference>
<dbReference type="Pfam" id="PF00990">
    <property type="entry name" value="GGDEF"/>
    <property type="match status" value="1"/>
</dbReference>
<dbReference type="EMBL" id="JBHUEY010000001">
    <property type="protein sequence ID" value="MFD1783716.1"/>
    <property type="molecule type" value="Genomic_DNA"/>
</dbReference>
<dbReference type="SMART" id="SM00052">
    <property type="entry name" value="EAL"/>
    <property type="match status" value="1"/>
</dbReference>
<accession>A0ABW4N1D1</accession>
<evidence type="ECO:0000259" key="2">
    <source>
        <dbReference type="PROSITE" id="PS50883"/>
    </source>
</evidence>
<comment type="caution">
    <text evidence="4">The sequence shown here is derived from an EMBL/GenBank/DDBJ whole genome shotgun (WGS) entry which is preliminary data.</text>
</comment>
<dbReference type="Pfam" id="PF00563">
    <property type="entry name" value="EAL"/>
    <property type="match status" value="1"/>
</dbReference>
<dbReference type="SUPFAM" id="SSF141868">
    <property type="entry name" value="EAL domain-like"/>
    <property type="match status" value="1"/>
</dbReference>
<dbReference type="Gene3D" id="3.20.20.450">
    <property type="entry name" value="EAL domain"/>
    <property type="match status" value="1"/>
</dbReference>
<keyword evidence="5" id="KW-1185">Reference proteome</keyword>
<keyword evidence="1" id="KW-1133">Transmembrane helix</keyword>
<sequence length="574" mass="62700">MAHEARTSSSAGMTLLAPLLGASVLAIVALFGATMVLGLAVNHAADRREQRLVETAVRAAPPQAVQPALKDARLADRPEPGRLAAAIAPGEYLTWRSSTLGYDVLARMAPLVAGIAGFLAGWGYWMYRRTRRVAEELVASEAQAQHLSLHDPMTGLANRALFHDRLSMAMNNLARSGGVVAVFCIDLDRFKQVNDTLGHQAGDEFIREAAQRLAACCRKTDTVARLGGDEFAIVAPSAEGREGVQILADRIVHALSGRLELAGGQAVLSCSVGVSIVDDDFTDSDEAIRQADLALYRAKEEGRGRYTIYGEEMDEKARLRQQMEVELREALSDELLQVHYQPRFAADGRLESVEALARWNHPRRGMVSPAVFIPLAEESGLIHEIGEFIMREACRTAARRWPELILSVNVSPVELSRPDFLERTCAIMAEAGIDPHKVEIEITEGALLQDDEKTQSLLRTLRELGFTLALDDFGTGYSSLSYLHLYPVDRIKIDRSFVSNLGNAEVEKLVRAMIQLAQALDLEVTAEGVETADQHAALVSAGCNQLQGYFLGRPGEPEDIDALLKTRRKTSAAA</sequence>
<evidence type="ECO:0000259" key="3">
    <source>
        <dbReference type="PROSITE" id="PS50887"/>
    </source>
</evidence>
<feature type="transmembrane region" description="Helical" evidence="1">
    <location>
        <begin position="104"/>
        <end position="127"/>
    </location>
</feature>
<name>A0ABW4N1D1_9CAUL</name>
<dbReference type="SUPFAM" id="SSF55073">
    <property type="entry name" value="Nucleotide cyclase"/>
    <property type="match status" value="1"/>
</dbReference>
<dbReference type="InterPro" id="IPR043128">
    <property type="entry name" value="Rev_trsase/Diguanyl_cyclase"/>
</dbReference>
<dbReference type="InterPro" id="IPR001633">
    <property type="entry name" value="EAL_dom"/>
</dbReference>
<dbReference type="NCBIfam" id="TIGR00254">
    <property type="entry name" value="GGDEF"/>
    <property type="match status" value="1"/>
</dbReference>
<proteinExistence type="predicted"/>
<dbReference type="PANTHER" id="PTHR44757">
    <property type="entry name" value="DIGUANYLATE CYCLASE DGCP"/>
    <property type="match status" value="1"/>
</dbReference>
<dbReference type="CDD" id="cd01948">
    <property type="entry name" value="EAL"/>
    <property type="match status" value="1"/>
</dbReference>
<gene>
    <name evidence="4" type="ORF">ACFSC0_09950</name>
</gene>
<evidence type="ECO:0000313" key="5">
    <source>
        <dbReference type="Proteomes" id="UP001597237"/>
    </source>
</evidence>
<dbReference type="Proteomes" id="UP001597237">
    <property type="component" value="Unassembled WGS sequence"/>
</dbReference>
<dbReference type="InterPro" id="IPR035919">
    <property type="entry name" value="EAL_sf"/>
</dbReference>
<dbReference type="PROSITE" id="PS50887">
    <property type="entry name" value="GGDEF"/>
    <property type="match status" value="1"/>
</dbReference>
<dbReference type="CDD" id="cd01949">
    <property type="entry name" value="GGDEF"/>
    <property type="match status" value="1"/>
</dbReference>
<feature type="domain" description="EAL" evidence="2">
    <location>
        <begin position="320"/>
        <end position="568"/>
    </location>
</feature>
<keyword evidence="1" id="KW-0472">Membrane</keyword>
<evidence type="ECO:0000313" key="4">
    <source>
        <dbReference type="EMBL" id="MFD1783716.1"/>
    </source>
</evidence>
<organism evidence="4 5">
    <name type="scientific">Phenylobacterium terrae</name>
    <dbReference type="NCBI Taxonomy" id="2665495"/>
    <lineage>
        <taxon>Bacteria</taxon>
        <taxon>Pseudomonadati</taxon>
        <taxon>Pseudomonadota</taxon>
        <taxon>Alphaproteobacteria</taxon>
        <taxon>Caulobacterales</taxon>
        <taxon>Caulobacteraceae</taxon>
        <taxon>Phenylobacterium</taxon>
    </lineage>
</organism>
<reference evidence="5" key="1">
    <citation type="journal article" date="2019" name="Int. J. Syst. Evol. Microbiol.">
        <title>The Global Catalogue of Microorganisms (GCM) 10K type strain sequencing project: providing services to taxonomists for standard genome sequencing and annotation.</title>
        <authorList>
            <consortium name="The Broad Institute Genomics Platform"/>
            <consortium name="The Broad Institute Genome Sequencing Center for Infectious Disease"/>
            <person name="Wu L."/>
            <person name="Ma J."/>
        </authorList>
    </citation>
    <scope>NUCLEOTIDE SEQUENCE [LARGE SCALE GENOMIC DNA]</scope>
    <source>
        <strain evidence="5">DFY28</strain>
    </source>
</reference>
<dbReference type="PROSITE" id="PS50883">
    <property type="entry name" value="EAL"/>
    <property type="match status" value="1"/>
</dbReference>
<feature type="transmembrane region" description="Helical" evidence="1">
    <location>
        <begin position="20"/>
        <end position="41"/>
    </location>
</feature>
<dbReference type="Gene3D" id="3.30.70.270">
    <property type="match status" value="1"/>
</dbReference>
<dbReference type="SMART" id="SM00267">
    <property type="entry name" value="GGDEF"/>
    <property type="match status" value="1"/>
</dbReference>
<dbReference type="PANTHER" id="PTHR44757:SF2">
    <property type="entry name" value="BIOFILM ARCHITECTURE MAINTENANCE PROTEIN MBAA"/>
    <property type="match status" value="1"/>
</dbReference>
<keyword evidence="1" id="KW-0812">Transmembrane</keyword>
<evidence type="ECO:0000256" key="1">
    <source>
        <dbReference type="SAM" id="Phobius"/>
    </source>
</evidence>
<dbReference type="InterPro" id="IPR052155">
    <property type="entry name" value="Biofilm_reg_signaling"/>
</dbReference>
<protein>
    <submittedName>
        <fullName evidence="4">Bifunctional diguanylate cyclase/phosphodiesterase</fullName>
    </submittedName>
</protein>
<dbReference type="RefSeq" id="WP_377283093.1">
    <property type="nucleotide sequence ID" value="NZ_JBHRSI010000008.1"/>
</dbReference>
<feature type="domain" description="GGDEF" evidence="3">
    <location>
        <begin position="178"/>
        <end position="311"/>
    </location>
</feature>
<dbReference type="InterPro" id="IPR000160">
    <property type="entry name" value="GGDEF_dom"/>
</dbReference>